<dbReference type="EMBL" id="LR812090">
    <property type="protein sequence ID" value="CAB9494691.1"/>
    <property type="molecule type" value="Genomic_DNA"/>
</dbReference>
<dbReference type="SUPFAM" id="SSF101790">
    <property type="entry name" value="Aminomethyltransferase beta-barrel domain"/>
    <property type="match status" value="1"/>
</dbReference>
<dbReference type="InterPro" id="IPR045179">
    <property type="entry name" value="YgfZ/GcvT"/>
</dbReference>
<evidence type="ECO:0000259" key="1">
    <source>
        <dbReference type="Pfam" id="PF21130"/>
    </source>
</evidence>
<dbReference type="InterPro" id="IPR029043">
    <property type="entry name" value="GcvT/YgfZ_C"/>
</dbReference>
<name>A0A6T9Y3A1_ALTMA</name>
<protein>
    <submittedName>
        <fullName evidence="2">tRNA-modifying protein YgfZ</fullName>
    </submittedName>
</protein>
<reference evidence="2 3" key="1">
    <citation type="submission" date="2020-06" db="EMBL/GenBank/DDBJ databases">
        <authorList>
            <person name="Duchaud E."/>
        </authorList>
    </citation>
    <scope>NUCLEOTIDE SEQUENCE [LARGE SCALE GENOMIC DNA]</scope>
    <source>
        <strain evidence="2">Alteromonas fortis</strain>
    </source>
</reference>
<proteinExistence type="predicted"/>
<dbReference type="GO" id="GO:0016226">
    <property type="term" value="P:iron-sulfur cluster assembly"/>
    <property type="evidence" value="ECO:0007669"/>
    <property type="project" value="TreeGrafter"/>
</dbReference>
<dbReference type="Proteomes" id="UP000509458">
    <property type="component" value="Chromosome"/>
</dbReference>
<organism evidence="2 3">
    <name type="scientific">Alteromonas macleodii</name>
    <name type="common">Pseudoalteromonas macleodii</name>
    <dbReference type="NCBI Taxonomy" id="28108"/>
    <lineage>
        <taxon>Bacteria</taxon>
        <taxon>Pseudomonadati</taxon>
        <taxon>Pseudomonadota</taxon>
        <taxon>Gammaproteobacteria</taxon>
        <taxon>Alteromonadales</taxon>
        <taxon>Alteromonadaceae</taxon>
        <taxon>Alteromonas/Salinimonas group</taxon>
        <taxon>Alteromonas</taxon>
    </lineage>
</organism>
<evidence type="ECO:0000313" key="2">
    <source>
        <dbReference type="EMBL" id="CAB9494691.1"/>
    </source>
</evidence>
<dbReference type="SUPFAM" id="SSF103025">
    <property type="entry name" value="Folate-binding domain"/>
    <property type="match status" value="1"/>
</dbReference>
<gene>
    <name evidence="2" type="ORF">ALFOR1_40057</name>
</gene>
<dbReference type="PANTHER" id="PTHR22602">
    <property type="entry name" value="TRANSFERASE CAF17, MITOCHONDRIAL-RELATED"/>
    <property type="match status" value="1"/>
</dbReference>
<sequence>MTSIAALQDLPHEFMVKLSNTMTISLVGEQADSYLQGQITVNINKLDANTARHFAHCDNKGKTWATGYVTRHLNKLLLLTNDDAGSHSLAQLNKYGVFSKVDIVDDSQAYSAHFISLDAAKSDEVKALLEQLFSGDKVAQLVDGDTADKGMLPKIESEHGVALVANTTRKGIVVLLDENGTKRLNALIETKTVVCYSHVVFDAIQIESVHALVRGEAVAEYVPQMINVHALNGIDFDKGCYMGQEVVARTRFLGKNKRAAYSFKLEEKVDIKPGDSLEKQLGENWRIAGKVLNVASLDNETWFIAVLNNDTTPEDLHRLADNNAITCYPNSLPYSIEQQASNIVKKRR</sequence>
<dbReference type="InterPro" id="IPR017703">
    <property type="entry name" value="YgfZ/GCV_T_CS"/>
</dbReference>
<feature type="domain" description="tRNA-modifying protein YgfZ-like beta-barrel" evidence="1">
    <location>
        <begin position="256"/>
        <end position="322"/>
    </location>
</feature>
<dbReference type="Pfam" id="PF21130">
    <property type="entry name" value="YgfZ_barrel"/>
    <property type="match status" value="1"/>
</dbReference>
<evidence type="ECO:0000313" key="3">
    <source>
        <dbReference type="Proteomes" id="UP000509458"/>
    </source>
</evidence>
<dbReference type="InterPro" id="IPR048451">
    <property type="entry name" value="YgfZ_barrel"/>
</dbReference>
<dbReference type="Gene3D" id="2.40.30.160">
    <property type="match status" value="1"/>
</dbReference>
<accession>A0A6T9Y3A1</accession>
<dbReference type="RefSeq" id="WP_179984007.1">
    <property type="nucleotide sequence ID" value="NZ_LR812090.1"/>
</dbReference>
<dbReference type="AlphaFoldDB" id="A0A6T9Y3A1"/>
<dbReference type="NCBIfam" id="TIGR03317">
    <property type="entry name" value="ygfZ_signature"/>
    <property type="match status" value="1"/>
</dbReference>
<dbReference type="PANTHER" id="PTHR22602:SF0">
    <property type="entry name" value="TRANSFERASE CAF17, MITOCHONDRIAL-RELATED"/>
    <property type="match status" value="1"/>
</dbReference>
<dbReference type="Gene3D" id="3.30.70.1400">
    <property type="entry name" value="Aminomethyltransferase beta-barrel domains"/>
    <property type="match status" value="1"/>
</dbReference>